<proteinExistence type="predicted"/>
<sequence>MLTMIKNLKNQICGFTQKPKLALNCMIWFFLTQILQPKTLLC</sequence>
<accession>A0AAD1XRK9</accession>
<evidence type="ECO:0000313" key="1">
    <source>
        <dbReference type="EMBL" id="CAI2377416.1"/>
    </source>
</evidence>
<dbReference type="EMBL" id="CAMPGE010019056">
    <property type="protein sequence ID" value="CAI2377416.1"/>
    <property type="molecule type" value="Genomic_DNA"/>
</dbReference>
<name>A0AAD1XRK9_EUPCR</name>
<protein>
    <submittedName>
        <fullName evidence="1">Uncharacterized protein</fullName>
    </submittedName>
</protein>
<dbReference type="Proteomes" id="UP001295684">
    <property type="component" value="Unassembled WGS sequence"/>
</dbReference>
<organism evidence="1 2">
    <name type="scientific">Euplotes crassus</name>
    <dbReference type="NCBI Taxonomy" id="5936"/>
    <lineage>
        <taxon>Eukaryota</taxon>
        <taxon>Sar</taxon>
        <taxon>Alveolata</taxon>
        <taxon>Ciliophora</taxon>
        <taxon>Intramacronucleata</taxon>
        <taxon>Spirotrichea</taxon>
        <taxon>Hypotrichia</taxon>
        <taxon>Euplotida</taxon>
        <taxon>Euplotidae</taxon>
        <taxon>Moneuplotes</taxon>
    </lineage>
</organism>
<comment type="caution">
    <text evidence="1">The sequence shown here is derived from an EMBL/GenBank/DDBJ whole genome shotgun (WGS) entry which is preliminary data.</text>
</comment>
<evidence type="ECO:0000313" key="2">
    <source>
        <dbReference type="Proteomes" id="UP001295684"/>
    </source>
</evidence>
<keyword evidence="2" id="KW-1185">Reference proteome</keyword>
<gene>
    <name evidence="1" type="ORF">ECRASSUSDP1_LOCUS18802</name>
</gene>
<reference evidence="1" key="1">
    <citation type="submission" date="2023-07" db="EMBL/GenBank/DDBJ databases">
        <authorList>
            <consortium name="AG Swart"/>
            <person name="Singh M."/>
            <person name="Singh A."/>
            <person name="Seah K."/>
            <person name="Emmerich C."/>
        </authorList>
    </citation>
    <scope>NUCLEOTIDE SEQUENCE</scope>
    <source>
        <strain evidence="1">DP1</strain>
    </source>
</reference>
<dbReference type="AlphaFoldDB" id="A0AAD1XRK9"/>